<protein>
    <submittedName>
        <fullName evidence="3">Altered inheritance of mitochondria protein 18, mitochondrial</fullName>
    </submittedName>
</protein>
<evidence type="ECO:0000256" key="1">
    <source>
        <dbReference type="SAM" id="MobiDB-lite"/>
    </source>
</evidence>
<keyword evidence="2" id="KW-1133">Transmembrane helix</keyword>
<feature type="transmembrane region" description="Helical" evidence="2">
    <location>
        <begin position="758"/>
        <end position="775"/>
    </location>
</feature>
<dbReference type="GO" id="GO:0016020">
    <property type="term" value="C:membrane"/>
    <property type="evidence" value="ECO:0007669"/>
    <property type="project" value="InterPro"/>
</dbReference>
<organism evidence="3 4">
    <name type="scientific">Purpureocillium lavendulum</name>
    <dbReference type="NCBI Taxonomy" id="1247861"/>
    <lineage>
        <taxon>Eukaryota</taxon>
        <taxon>Fungi</taxon>
        <taxon>Dikarya</taxon>
        <taxon>Ascomycota</taxon>
        <taxon>Pezizomycotina</taxon>
        <taxon>Sordariomycetes</taxon>
        <taxon>Hypocreomycetidae</taxon>
        <taxon>Hypocreales</taxon>
        <taxon>Ophiocordycipitaceae</taxon>
        <taxon>Purpureocillium</taxon>
    </lineage>
</organism>
<feature type="compositionally biased region" description="Polar residues" evidence="1">
    <location>
        <begin position="47"/>
        <end position="65"/>
    </location>
</feature>
<feature type="compositionally biased region" description="Basic and acidic residues" evidence="1">
    <location>
        <begin position="505"/>
        <end position="517"/>
    </location>
</feature>
<feature type="compositionally biased region" description="Polar residues" evidence="1">
    <location>
        <begin position="73"/>
        <end position="90"/>
    </location>
</feature>
<dbReference type="InterPro" id="IPR002523">
    <property type="entry name" value="MgTranspt_CorA/ZnTranspt_ZntB"/>
</dbReference>
<comment type="caution">
    <text evidence="3">The sequence shown here is derived from an EMBL/GenBank/DDBJ whole genome shotgun (WGS) entry which is preliminary data.</text>
</comment>
<keyword evidence="4" id="KW-1185">Reference proteome</keyword>
<evidence type="ECO:0000313" key="4">
    <source>
        <dbReference type="Proteomes" id="UP001163105"/>
    </source>
</evidence>
<dbReference type="AlphaFoldDB" id="A0AB34FLM1"/>
<feature type="region of interest" description="Disordered" evidence="1">
    <location>
        <begin position="1"/>
        <end position="90"/>
    </location>
</feature>
<feature type="region of interest" description="Disordered" evidence="1">
    <location>
        <begin position="463"/>
        <end position="482"/>
    </location>
</feature>
<feature type="transmembrane region" description="Helical" evidence="2">
    <location>
        <begin position="842"/>
        <end position="864"/>
    </location>
</feature>
<feature type="transmembrane region" description="Helical" evidence="2">
    <location>
        <begin position="818"/>
        <end position="836"/>
    </location>
</feature>
<feature type="transmembrane region" description="Helical" evidence="2">
    <location>
        <begin position="871"/>
        <end position="893"/>
    </location>
</feature>
<dbReference type="Proteomes" id="UP001163105">
    <property type="component" value="Unassembled WGS sequence"/>
</dbReference>
<feature type="region of interest" description="Disordered" evidence="1">
    <location>
        <begin position="497"/>
        <end position="541"/>
    </location>
</feature>
<reference evidence="3" key="1">
    <citation type="submission" date="2023-01" db="EMBL/GenBank/DDBJ databases">
        <title>The growth and conidiation of Purpureocillium lavendulum are regulated by nitrogen source and histone H3K14 acetylation.</title>
        <authorList>
            <person name="Tang P."/>
            <person name="Han J."/>
            <person name="Zhang C."/>
            <person name="Tang P."/>
            <person name="Qi F."/>
            <person name="Zhang K."/>
            <person name="Liang L."/>
        </authorList>
    </citation>
    <scope>NUCLEOTIDE SEQUENCE</scope>
    <source>
        <strain evidence="3">YMF1.00683</strain>
    </source>
</reference>
<gene>
    <name evidence="3" type="ORF">O9K51_07186</name>
</gene>
<accession>A0AB34FLM1</accession>
<dbReference type="EMBL" id="JAQHRD010000006">
    <property type="protein sequence ID" value="KAJ6439301.1"/>
    <property type="molecule type" value="Genomic_DNA"/>
</dbReference>
<keyword evidence="2" id="KW-0812">Transmembrane</keyword>
<dbReference type="Pfam" id="PF01544">
    <property type="entry name" value="CorA"/>
    <property type="match status" value="1"/>
</dbReference>
<name>A0AB34FLM1_9HYPO</name>
<sequence>MPRSKIRPVAAREHHGVRAAMFGRARHANKADGGEQRSYSLDWPTSDRWNPQYNVPRNSLETTPGPSRPHPTIPSTGSQERSEKQQLSSSLRELHVNDGVYPAADEGPWRPPSPVPDDDGLADLSHWLETLGEIYMNNLDNRARWDPRWLNVTRRERYEGLQSTSVTILDYVADEPRPRCSLVAEKQHLAAALQLRPENCKVRVIMVADLSRFVMGALGQLYSIDPEFWFEHLVNSGYAASDSQLKVANAVWMNWAERETRFRHRALPGIGQRTEWNSRRRRAQGRRWVHLRWARLGLLHYLGKKGFHEDEIEKRLGDGRWMVERDVALDKHGLLMTERRLARAKLAKEKQGKKEPEPANADEVTPGRVKASNLYRAYSTFEGLPKNVSAWRNRDLRVVAPEGVSYWSGTDDDGQRTVVLLVDPLRNMVDKITGKLTPALTFMPRALEVESYSEEELWRAPAAEETYLDPPPPPFSKADLKREKKAARKQWLKDRRLRRGGGPFSRDRDRDRDRDGDGGDTFAGSAPKESAAFDDGVSAYTSDDEYDEDYAKELREDYAHPKPHARDRDYARKYALPTVDLLYRHMNTLAAEDVLDGQSLIASLLARMVVDDSLQLLAEMRLQLDYLDNDISAGLYEQLVESIGNSTRQNLSWMRATLRDLRDWSDHVSSELRAHVDADLAEELAGISANVTDLQARAEQTLNLLLASMGLAQSSMVIDQTSGINKLTELAFFFVPISFITSVFSMQVLELTSGPPRIWVWGVSLSTVVLGTYFIRSSLRSPSVRIAVLHCRATINNRFSSSQAGSASRRLNSVGNRAIAKFILFFIGVVGILTLLVVVLFILFFLLFGGIWLGAIATALYFIITRWPEPAVLVPCFLSIPLAGLGMYGTWYWSDEITDWGEAVVEGSAYFIKRIFPAKWTLEKTDDEDLAKEGVNTYARQAMILAT</sequence>
<evidence type="ECO:0000313" key="3">
    <source>
        <dbReference type="EMBL" id="KAJ6439301.1"/>
    </source>
</evidence>
<dbReference type="GO" id="GO:0046873">
    <property type="term" value="F:metal ion transmembrane transporter activity"/>
    <property type="evidence" value="ECO:0007669"/>
    <property type="project" value="InterPro"/>
</dbReference>
<evidence type="ECO:0000256" key="2">
    <source>
        <dbReference type="SAM" id="Phobius"/>
    </source>
</evidence>
<keyword evidence="2" id="KW-0472">Membrane</keyword>
<proteinExistence type="predicted"/>